<dbReference type="Proteomes" id="UP000823775">
    <property type="component" value="Unassembled WGS sequence"/>
</dbReference>
<feature type="non-terminal residue" evidence="1">
    <location>
        <position position="1"/>
    </location>
</feature>
<protein>
    <submittedName>
        <fullName evidence="1">Uncharacterized protein</fullName>
    </submittedName>
</protein>
<reference evidence="1 2" key="1">
    <citation type="journal article" date="2021" name="BMC Genomics">
        <title>Datura genome reveals duplications of psychoactive alkaloid biosynthetic genes and high mutation rate following tissue culture.</title>
        <authorList>
            <person name="Rajewski A."/>
            <person name="Carter-House D."/>
            <person name="Stajich J."/>
            <person name="Litt A."/>
        </authorList>
    </citation>
    <scope>NUCLEOTIDE SEQUENCE [LARGE SCALE GENOMIC DNA]</scope>
    <source>
        <strain evidence="1">AR-01</strain>
    </source>
</reference>
<comment type="caution">
    <text evidence="1">The sequence shown here is derived from an EMBL/GenBank/DDBJ whole genome shotgun (WGS) entry which is preliminary data.</text>
</comment>
<evidence type="ECO:0000313" key="2">
    <source>
        <dbReference type="Proteomes" id="UP000823775"/>
    </source>
</evidence>
<gene>
    <name evidence="1" type="ORF">HAX54_006783</name>
</gene>
<proteinExistence type="predicted"/>
<keyword evidence="2" id="KW-1185">Reference proteome</keyword>
<accession>A0ABS8WWU1</accession>
<sequence>SREVPGRWRYRLCGSKAGSLPDARRRPPSAMTCVKHPSSYAMVGSKQHGRHDFGMGDTAKCNKRQKWISYFN</sequence>
<evidence type="ECO:0000313" key="1">
    <source>
        <dbReference type="EMBL" id="MCE3216528.1"/>
    </source>
</evidence>
<dbReference type="EMBL" id="JACEIK010013479">
    <property type="protein sequence ID" value="MCE3216528.1"/>
    <property type="molecule type" value="Genomic_DNA"/>
</dbReference>
<name>A0ABS8WWU1_DATST</name>
<organism evidence="1 2">
    <name type="scientific">Datura stramonium</name>
    <name type="common">Jimsonweed</name>
    <name type="synonym">Common thornapple</name>
    <dbReference type="NCBI Taxonomy" id="4076"/>
    <lineage>
        <taxon>Eukaryota</taxon>
        <taxon>Viridiplantae</taxon>
        <taxon>Streptophyta</taxon>
        <taxon>Embryophyta</taxon>
        <taxon>Tracheophyta</taxon>
        <taxon>Spermatophyta</taxon>
        <taxon>Magnoliopsida</taxon>
        <taxon>eudicotyledons</taxon>
        <taxon>Gunneridae</taxon>
        <taxon>Pentapetalae</taxon>
        <taxon>asterids</taxon>
        <taxon>lamiids</taxon>
        <taxon>Solanales</taxon>
        <taxon>Solanaceae</taxon>
        <taxon>Solanoideae</taxon>
        <taxon>Datureae</taxon>
        <taxon>Datura</taxon>
    </lineage>
</organism>